<proteinExistence type="predicted"/>
<gene>
    <name evidence="2" type="ORF">MU0050_004692</name>
</gene>
<dbReference type="EMBL" id="OY726395">
    <property type="protein sequence ID" value="CAJ1587240.1"/>
    <property type="molecule type" value="Genomic_DNA"/>
</dbReference>
<dbReference type="RefSeq" id="WP_316513015.1">
    <property type="nucleotide sequence ID" value="NZ_OY726395.1"/>
</dbReference>
<keyword evidence="3" id="KW-1185">Reference proteome</keyword>
<name>A0ABM9MK84_9MYCO</name>
<evidence type="ECO:0000259" key="1">
    <source>
        <dbReference type="Pfam" id="PF01740"/>
    </source>
</evidence>
<dbReference type="Pfam" id="PF01740">
    <property type="entry name" value="STAS"/>
    <property type="match status" value="1"/>
</dbReference>
<dbReference type="Gene3D" id="3.30.750.24">
    <property type="entry name" value="STAS domain"/>
    <property type="match status" value="1"/>
</dbReference>
<evidence type="ECO:0000313" key="3">
    <source>
        <dbReference type="Proteomes" id="UP001190466"/>
    </source>
</evidence>
<dbReference type="SUPFAM" id="SSF52091">
    <property type="entry name" value="SpoIIaa-like"/>
    <property type="match status" value="1"/>
</dbReference>
<sequence>MATDWPEFDVARVLVSGDIDAAGTCDVRDYVLNKVLVCHRLVLDLTRVRFFSCDGYWMLKTLEHRCALAGIELKVLPGPYVTPVMAMCENAVKDASALAN</sequence>
<dbReference type="Proteomes" id="UP001190466">
    <property type="component" value="Chromosome"/>
</dbReference>
<accession>A0ABM9MK84</accession>
<organism evidence="2 3">
    <name type="scientific">[Mycobacterium] wendilense</name>
    <dbReference type="NCBI Taxonomy" id="3064284"/>
    <lineage>
        <taxon>Bacteria</taxon>
        <taxon>Bacillati</taxon>
        <taxon>Actinomycetota</taxon>
        <taxon>Actinomycetes</taxon>
        <taxon>Mycobacteriales</taxon>
        <taxon>Mycobacteriaceae</taxon>
        <taxon>Mycolicibacter</taxon>
    </lineage>
</organism>
<dbReference type="InterPro" id="IPR002645">
    <property type="entry name" value="STAS_dom"/>
</dbReference>
<feature type="domain" description="STAS" evidence="1">
    <location>
        <begin position="15"/>
        <end position="74"/>
    </location>
</feature>
<protein>
    <recommendedName>
        <fullName evidence="1">STAS domain-containing protein</fullName>
    </recommendedName>
</protein>
<evidence type="ECO:0000313" key="2">
    <source>
        <dbReference type="EMBL" id="CAJ1587240.1"/>
    </source>
</evidence>
<dbReference type="InterPro" id="IPR036513">
    <property type="entry name" value="STAS_dom_sf"/>
</dbReference>
<reference evidence="2 3" key="1">
    <citation type="submission" date="2023-08" db="EMBL/GenBank/DDBJ databases">
        <authorList>
            <person name="Folkvardsen B D."/>
            <person name="Norman A."/>
        </authorList>
    </citation>
    <scope>NUCLEOTIDE SEQUENCE [LARGE SCALE GENOMIC DNA]</scope>
    <source>
        <strain evidence="2 3">Mu0050</strain>
    </source>
</reference>